<dbReference type="AlphaFoldDB" id="A0A7T0Q5R9"/>
<gene>
    <name evidence="2" type="primary">orf_s6</name>
</gene>
<name>A0A7T0Q5R9_9SPIT</name>
<keyword evidence="2" id="KW-0496">Mitochondrion</keyword>
<sequence length="434" mass="52173">MNSFKEYFSYIVKKSVNTVTFHSSKFYFLKFFFERNNKHKNLEIKKNYIFSNSKWTNYYASSLNNNHMRLFWFLFIVSFLGFISVWTNLVPMALVTEIFNAFLFHFNVYWERLTVYVYRIYLFSVDFLLTQLFGENYPLIINSETSIPIELLNDLRIQKIFNTLTVAQNDFYNLMMVKKLFQFVEYPPIEALDMRTWNYPKTYSTKAILSLTDVEFANLKRIEDRDIFYSNNTAKIHAYKLNVMNLKRPELNHLNSKLILNLYKEDRWLIKNFIIENNSIFKLNQISHYISEFNTYFSSHAWNMKKFYFFNQLKYNLYTVNSMNANNLLINDTAVSLYHLLSNNLRYSLQGLNSLYLTNDEYFTKYESALNYKLMHENLPKINLNLVMMDVLVEEGLFFYSKLISNYSNQTNLNFYNPNYTALKSSCKVRFLNN</sequence>
<geneLocation type="mitochondrion" evidence="2"/>
<keyword evidence="1" id="KW-0472">Membrane</keyword>
<dbReference type="EMBL" id="MT471315">
    <property type="protein sequence ID" value="QPL15922.1"/>
    <property type="molecule type" value="Genomic_DNA"/>
</dbReference>
<accession>A0A7T0Q5R9</accession>
<proteinExistence type="predicted"/>
<feature type="transmembrane region" description="Helical" evidence="1">
    <location>
        <begin position="70"/>
        <end position="86"/>
    </location>
</feature>
<protein>
    <submittedName>
        <fullName evidence="2">Uncharacterized protein</fullName>
    </submittedName>
</protein>
<reference evidence="2" key="1">
    <citation type="submission" date="2020-05" db="EMBL/GenBank/DDBJ databases">
        <title>Characterization and comparative analysis of mitochondrial genomes of the highly differentiated ciliated protists shed light on the diversity and evolution of the linear molecular architecture.</title>
        <authorList>
            <person name="Zhang T."/>
            <person name="Li C."/>
            <person name="Zhang X."/>
            <person name="Wang C."/>
            <person name="Roger A.J."/>
            <person name="Song W."/>
            <person name="Gao F."/>
        </authorList>
    </citation>
    <scope>NUCLEOTIDE SEQUENCE</scope>
</reference>
<evidence type="ECO:0000256" key="1">
    <source>
        <dbReference type="SAM" id="Phobius"/>
    </source>
</evidence>
<keyword evidence="1" id="KW-0812">Transmembrane</keyword>
<organism evidence="2">
    <name type="scientific">Strombidium sp</name>
    <dbReference type="NCBI Taxonomy" id="181122"/>
    <lineage>
        <taxon>Eukaryota</taxon>
        <taxon>Sar</taxon>
        <taxon>Alveolata</taxon>
        <taxon>Ciliophora</taxon>
        <taxon>Intramacronucleata</taxon>
        <taxon>Spirotrichea</taxon>
        <taxon>Oligotrichia</taxon>
        <taxon>Strombidiidae</taxon>
        <taxon>Strombidium</taxon>
    </lineage>
</organism>
<evidence type="ECO:0000313" key="2">
    <source>
        <dbReference type="EMBL" id="QPL15922.1"/>
    </source>
</evidence>
<keyword evidence="1" id="KW-1133">Transmembrane helix</keyword>